<dbReference type="Proteomes" id="UP000738325">
    <property type="component" value="Unassembled WGS sequence"/>
</dbReference>
<proteinExistence type="predicted"/>
<organism evidence="1 2">
    <name type="scientific">Dissophora globulifera</name>
    <dbReference type="NCBI Taxonomy" id="979702"/>
    <lineage>
        <taxon>Eukaryota</taxon>
        <taxon>Fungi</taxon>
        <taxon>Fungi incertae sedis</taxon>
        <taxon>Mucoromycota</taxon>
        <taxon>Mortierellomycotina</taxon>
        <taxon>Mortierellomycetes</taxon>
        <taxon>Mortierellales</taxon>
        <taxon>Mortierellaceae</taxon>
        <taxon>Dissophora</taxon>
    </lineage>
</organism>
<dbReference type="OrthoDB" id="2438152at2759"/>
<comment type="caution">
    <text evidence="1">The sequence shown here is derived from an EMBL/GenBank/DDBJ whole genome shotgun (WGS) entry which is preliminary data.</text>
</comment>
<dbReference type="AlphaFoldDB" id="A0A9P6RIS9"/>
<sequence>MILDASTGLEICVLESAKKDGGPRSTKALHDTLKIAKFAKDMVDVMRASVPEAVHSRLVAYGFRLAAGSMHLY</sequence>
<evidence type="ECO:0000313" key="2">
    <source>
        <dbReference type="Proteomes" id="UP000738325"/>
    </source>
</evidence>
<protein>
    <submittedName>
        <fullName evidence="1">Uncharacterized protein</fullName>
    </submittedName>
</protein>
<evidence type="ECO:0000313" key="1">
    <source>
        <dbReference type="EMBL" id="KAG0321082.1"/>
    </source>
</evidence>
<keyword evidence="2" id="KW-1185">Reference proteome</keyword>
<accession>A0A9P6RIS9</accession>
<dbReference type="EMBL" id="JAAAIP010000257">
    <property type="protein sequence ID" value="KAG0321082.1"/>
    <property type="molecule type" value="Genomic_DNA"/>
</dbReference>
<reference evidence="1" key="1">
    <citation type="journal article" date="2020" name="Fungal Divers.">
        <title>Resolving the Mortierellaceae phylogeny through synthesis of multi-gene phylogenetics and phylogenomics.</title>
        <authorList>
            <person name="Vandepol N."/>
            <person name="Liber J."/>
            <person name="Desiro A."/>
            <person name="Na H."/>
            <person name="Kennedy M."/>
            <person name="Barry K."/>
            <person name="Grigoriev I.V."/>
            <person name="Miller A.N."/>
            <person name="O'Donnell K."/>
            <person name="Stajich J.E."/>
            <person name="Bonito G."/>
        </authorList>
    </citation>
    <scope>NUCLEOTIDE SEQUENCE</scope>
    <source>
        <strain evidence="1">REB-010B</strain>
    </source>
</reference>
<name>A0A9P6RIS9_9FUNG</name>
<gene>
    <name evidence="1" type="ORF">BGZ99_004139</name>
</gene>